<comment type="caution">
    <text evidence="1">The sequence shown here is derived from an EMBL/GenBank/DDBJ whole genome shotgun (WGS) entry which is preliminary data.</text>
</comment>
<dbReference type="EMBL" id="WJQU01000004">
    <property type="protein sequence ID" value="KAJ6636307.1"/>
    <property type="molecule type" value="Genomic_DNA"/>
</dbReference>
<protein>
    <submittedName>
        <fullName evidence="1">Uncharacterized protein</fullName>
    </submittedName>
</protein>
<organism evidence="1 2">
    <name type="scientific">Pseudolycoriella hygida</name>
    <dbReference type="NCBI Taxonomy" id="35572"/>
    <lineage>
        <taxon>Eukaryota</taxon>
        <taxon>Metazoa</taxon>
        <taxon>Ecdysozoa</taxon>
        <taxon>Arthropoda</taxon>
        <taxon>Hexapoda</taxon>
        <taxon>Insecta</taxon>
        <taxon>Pterygota</taxon>
        <taxon>Neoptera</taxon>
        <taxon>Endopterygota</taxon>
        <taxon>Diptera</taxon>
        <taxon>Nematocera</taxon>
        <taxon>Sciaroidea</taxon>
        <taxon>Sciaridae</taxon>
        <taxon>Pseudolycoriella</taxon>
    </lineage>
</organism>
<accession>A0A9Q0MTX9</accession>
<dbReference type="AlphaFoldDB" id="A0A9Q0MTX9"/>
<evidence type="ECO:0000313" key="1">
    <source>
        <dbReference type="EMBL" id="KAJ6636307.1"/>
    </source>
</evidence>
<proteinExistence type="predicted"/>
<sequence>MNDVLPNQQSLNHPSLFLVYKNILGILLHLLLQSDNRLNGLQKGLKYSSVAITQMTTSLLCTGVTIKRGTAVKVFNYISVRLYRCHKGTPLPNETKLNLQSRSSTSSCSPVQNCDQWITTRISYASKLKFPRIKEEAEFTDGNHMIILQVNLSENLRFQRTILAVCVFWTQTIILTRCWATYELCIRDA</sequence>
<reference evidence="1" key="1">
    <citation type="submission" date="2022-07" db="EMBL/GenBank/DDBJ databases">
        <authorList>
            <person name="Trinca V."/>
            <person name="Uliana J.V.C."/>
            <person name="Torres T.T."/>
            <person name="Ward R.J."/>
            <person name="Monesi N."/>
        </authorList>
    </citation>
    <scope>NUCLEOTIDE SEQUENCE</scope>
    <source>
        <strain evidence="1">HSMRA1968</strain>
        <tissue evidence="1">Whole embryos</tissue>
    </source>
</reference>
<dbReference type="Proteomes" id="UP001151699">
    <property type="component" value="Chromosome C"/>
</dbReference>
<name>A0A9Q0MTX9_9DIPT</name>
<evidence type="ECO:0000313" key="2">
    <source>
        <dbReference type="Proteomes" id="UP001151699"/>
    </source>
</evidence>
<gene>
    <name evidence="1" type="ORF">Bhyg_14895</name>
</gene>
<keyword evidence="2" id="KW-1185">Reference proteome</keyword>